<dbReference type="OrthoDB" id="3009728at2759"/>
<keyword evidence="3" id="KW-1185">Reference proteome</keyword>
<dbReference type="GeneID" id="19324777"/>
<protein>
    <submittedName>
        <fullName evidence="2">Uncharacterized protein</fullName>
    </submittedName>
</protein>
<keyword evidence="1" id="KW-1133">Transmembrane helix</keyword>
<evidence type="ECO:0000256" key="1">
    <source>
        <dbReference type="SAM" id="Phobius"/>
    </source>
</evidence>
<reference evidence="3" key="1">
    <citation type="journal article" date="2013" name="Genome Announc.">
        <title>Draft genome sequence of the ascomycete Phaeoacremonium aleophilum strain UCR-PA7, a causal agent of the esca disease complex in grapevines.</title>
        <authorList>
            <person name="Blanco-Ulate B."/>
            <person name="Rolshausen P."/>
            <person name="Cantu D."/>
        </authorList>
    </citation>
    <scope>NUCLEOTIDE SEQUENCE [LARGE SCALE GENOMIC DNA]</scope>
    <source>
        <strain evidence="3">UCR-PA7</strain>
    </source>
</reference>
<feature type="transmembrane region" description="Helical" evidence="1">
    <location>
        <begin position="137"/>
        <end position="156"/>
    </location>
</feature>
<feature type="transmembrane region" description="Helical" evidence="1">
    <location>
        <begin position="176"/>
        <end position="198"/>
    </location>
</feature>
<dbReference type="RefSeq" id="XP_007915064.1">
    <property type="nucleotide sequence ID" value="XM_007916873.1"/>
</dbReference>
<proteinExistence type="predicted"/>
<accession>R8BLI3</accession>
<feature type="transmembrane region" description="Helical" evidence="1">
    <location>
        <begin position="59"/>
        <end position="87"/>
    </location>
</feature>
<feature type="transmembrane region" description="Helical" evidence="1">
    <location>
        <begin position="276"/>
        <end position="302"/>
    </location>
</feature>
<organism evidence="2 3">
    <name type="scientific">Phaeoacremonium minimum (strain UCR-PA7)</name>
    <name type="common">Esca disease fungus</name>
    <name type="synonym">Togninia minima</name>
    <dbReference type="NCBI Taxonomy" id="1286976"/>
    <lineage>
        <taxon>Eukaryota</taxon>
        <taxon>Fungi</taxon>
        <taxon>Dikarya</taxon>
        <taxon>Ascomycota</taxon>
        <taxon>Pezizomycotina</taxon>
        <taxon>Sordariomycetes</taxon>
        <taxon>Sordariomycetidae</taxon>
        <taxon>Togniniales</taxon>
        <taxon>Togniniaceae</taxon>
        <taxon>Phaeoacremonium</taxon>
    </lineage>
</organism>
<gene>
    <name evidence="2" type="ORF">UCRPA7_4336</name>
</gene>
<dbReference type="Proteomes" id="UP000014074">
    <property type="component" value="Unassembled WGS sequence"/>
</dbReference>
<keyword evidence="1" id="KW-0472">Membrane</keyword>
<dbReference type="EMBL" id="KB933101">
    <property type="protein sequence ID" value="EOO00241.1"/>
    <property type="molecule type" value="Genomic_DNA"/>
</dbReference>
<name>R8BLI3_PHAM7</name>
<evidence type="ECO:0000313" key="2">
    <source>
        <dbReference type="EMBL" id="EOO00241.1"/>
    </source>
</evidence>
<dbReference type="AlphaFoldDB" id="R8BLI3"/>
<dbReference type="eggNOG" id="ENOG502SQ4J">
    <property type="taxonomic scope" value="Eukaryota"/>
</dbReference>
<dbReference type="KEGG" id="tmn:UCRPA7_4336"/>
<keyword evidence="1" id="KW-0812">Transmembrane</keyword>
<evidence type="ECO:0000313" key="3">
    <source>
        <dbReference type="Proteomes" id="UP000014074"/>
    </source>
</evidence>
<dbReference type="HOGENOM" id="CLU_057711_1_0_1"/>
<sequence length="350" mass="38444">MTNTRFQGWYSSYGSLFQNISSDVCSETLRDYLTASNGDTCDLHIDCILGNTRESVKSAIASAAIFLSLVPTIMSMLGPSLVQLAILSTRRPLLSFLLSVGSSEFYLDGLFRIESTEELLSIAKGERLFPRIRGPKAALISAGEYVIAGLAVANVVHNSYRLGSKTIVSFVCNTWFFPLVWTLMLPGIFLLVTIPFQFSGIAKAIRQRSYHRQEPPRASIWATSSLEPSPALKQGVPRADSLKLARDIVALEGLPSLGHPSIPSQGLPNFEKWLTILLNAASFVAAIHVLVGICFFSSILFISVVDAIEVTLRYLASAAVCRLVVTLEFTGMKARLDHDQRDEVDIIRQK</sequence>